<dbReference type="HOGENOM" id="CLU_2975457_0_0_10"/>
<dbReference type="Proteomes" id="UP000002786">
    <property type="component" value="Unassembled WGS sequence"/>
</dbReference>
<keyword evidence="3" id="KW-1185">Reference proteome</keyword>
<feature type="compositionally biased region" description="Basic and acidic residues" evidence="1">
    <location>
        <begin position="26"/>
        <end position="42"/>
    </location>
</feature>
<dbReference type="GeneID" id="78531735"/>
<organism evidence="2 3">
    <name type="scientific">Prevotella bivia DSM 20514</name>
    <dbReference type="NCBI Taxonomy" id="868129"/>
    <lineage>
        <taxon>Bacteria</taxon>
        <taxon>Pseudomonadati</taxon>
        <taxon>Bacteroidota</taxon>
        <taxon>Bacteroidia</taxon>
        <taxon>Bacteroidales</taxon>
        <taxon>Prevotellaceae</taxon>
        <taxon>Prevotella</taxon>
    </lineage>
</organism>
<reference evidence="2 3" key="1">
    <citation type="submission" date="2012-02" db="EMBL/GenBank/DDBJ databases">
        <title>Improved High-Quality Draft genome of Prevotella bivia DSM 20514.</title>
        <authorList>
            <consortium name="US DOE Joint Genome Institute (JGI-PGF)"/>
            <person name="Lucas S."/>
            <person name="Copeland A."/>
            <person name="Lapidus A."/>
            <person name="Bruce D."/>
            <person name="Goodwin L."/>
            <person name="Pitluck S."/>
            <person name="Peters L."/>
            <person name="Mikhailova N."/>
            <person name="Munk A.C.C."/>
            <person name="Kyrpides N."/>
            <person name="Mavromatis K."/>
            <person name="Detter J.C."/>
            <person name="Han C."/>
            <person name="Land M."/>
            <person name="Hauser L."/>
            <person name="Markowitz V."/>
            <person name="Cheng J.-F."/>
            <person name="Hugenholtz P."/>
            <person name="Woyke T."/>
            <person name="Wu D."/>
            <person name="Gronow S."/>
            <person name="Wellnitz S."/>
            <person name="Brambilla E."/>
            <person name="Klenk H.-P."/>
            <person name="Eisen J.A."/>
        </authorList>
    </citation>
    <scope>NUCLEOTIDE SEQUENCE [LARGE SCALE GENOMIC DNA]</scope>
    <source>
        <strain evidence="2 3">DSM 20514</strain>
    </source>
</reference>
<gene>
    <name evidence="2" type="ORF">PrebiDRAFT_0364</name>
</gene>
<sequence>MPLPTKILLTFISQWNSLKNIQKAAEQKGKEQSFNDEIEKQEQINNEEDDLSAPPKLL</sequence>
<evidence type="ECO:0000313" key="3">
    <source>
        <dbReference type="Proteomes" id="UP000002786"/>
    </source>
</evidence>
<evidence type="ECO:0000256" key="1">
    <source>
        <dbReference type="SAM" id="MobiDB-lite"/>
    </source>
</evidence>
<dbReference type="EMBL" id="JH660660">
    <property type="protein sequence ID" value="EIM32128.1"/>
    <property type="molecule type" value="Genomic_DNA"/>
</dbReference>
<evidence type="ECO:0000313" key="2">
    <source>
        <dbReference type="EMBL" id="EIM32128.1"/>
    </source>
</evidence>
<dbReference type="RefSeq" id="WP_004339289.1">
    <property type="nucleotide sequence ID" value="NZ_JH660660.1"/>
</dbReference>
<name>I4Z7D6_9BACT</name>
<protein>
    <submittedName>
        <fullName evidence="2">Uncharacterized protein</fullName>
    </submittedName>
</protein>
<proteinExistence type="predicted"/>
<dbReference type="AlphaFoldDB" id="I4Z7D6"/>
<accession>I4Z7D6</accession>
<feature type="region of interest" description="Disordered" evidence="1">
    <location>
        <begin position="26"/>
        <end position="58"/>
    </location>
</feature>